<gene>
    <name evidence="4" type="ORF">ElyMa_001226100</name>
</gene>
<dbReference type="InterPro" id="IPR005225">
    <property type="entry name" value="Small_GTP-bd"/>
</dbReference>
<evidence type="ECO:0000313" key="4">
    <source>
        <dbReference type="EMBL" id="GFS06503.1"/>
    </source>
</evidence>
<evidence type="ECO:0000256" key="3">
    <source>
        <dbReference type="SAM" id="MobiDB-lite"/>
    </source>
</evidence>
<accession>A0AAV4IAB3</accession>
<dbReference type="FunFam" id="3.40.50.300:FF:000808">
    <property type="entry name" value="Small GTP-binding protein, putative"/>
    <property type="match status" value="1"/>
</dbReference>
<comment type="caution">
    <text evidence="4">The sequence shown here is derived from an EMBL/GenBank/DDBJ whole genome shotgun (WGS) entry which is preliminary data.</text>
</comment>
<dbReference type="Proteomes" id="UP000762676">
    <property type="component" value="Unassembled WGS sequence"/>
</dbReference>
<feature type="compositionally biased region" description="Gly residues" evidence="3">
    <location>
        <begin position="200"/>
        <end position="216"/>
    </location>
</feature>
<dbReference type="Pfam" id="PF00071">
    <property type="entry name" value="Ras"/>
    <property type="match status" value="1"/>
</dbReference>
<dbReference type="GO" id="GO:0003924">
    <property type="term" value="F:GTPase activity"/>
    <property type="evidence" value="ECO:0007669"/>
    <property type="project" value="InterPro"/>
</dbReference>
<dbReference type="EMBL" id="BMAT01002420">
    <property type="protein sequence ID" value="GFS06503.1"/>
    <property type="molecule type" value="Genomic_DNA"/>
</dbReference>
<dbReference type="AlphaFoldDB" id="A0AAV4IAB3"/>
<feature type="region of interest" description="Disordered" evidence="3">
    <location>
        <begin position="174"/>
        <end position="229"/>
    </location>
</feature>
<dbReference type="InterPro" id="IPR027417">
    <property type="entry name" value="P-loop_NTPase"/>
</dbReference>
<organism evidence="4 5">
    <name type="scientific">Elysia marginata</name>
    <dbReference type="NCBI Taxonomy" id="1093978"/>
    <lineage>
        <taxon>Eukaryota</taxon>
        <taxon>Metazoa</taxon>
        <taxon>Spiralia</taxon>
        <taxon>Lophotrochozoa</taxon>
        <taxon>Mollusca</taxon>
        <taxon>Gastropoda</taxon>
        <taxon>Heterobranchia</taxon>
        <taxon>Euthyneura</taxon>
        <taxon>Panpulmonata</taxon>
        <taxon>Sacoglossa</taxon>
        <taxon>Placobranchoidea</taxon>
        <taxon>Plakobranchidae</taxon>
        <taxon>Elysia</taxon>
    </lineage>
</organism>
<sequence>MQIMSMRDVKVCLLGESGVGKSSIVMRFVADKFKQALESTIGASFMTKTIIVDDNTYKFQIWDTAGQEKYRALAPMYYRGSSAAIIVYDVTREASFQAVKGWVNELQRHGPSRIVLAIAGNKCDLEDLREVREKDAQEYAKEIGAIFCETSAMTSINVAELFQAIARLLPPEDATDSLDQQRGGSNIKLRNSRSSNRGRCCGGGGAAAGDEGGGLQAGRRSQRGTSYPS</sequence>
<dbReference type="SMART" id="SM00173">
    <property type="entry name" value="RAS"/>
    <property type="match status" value="1"/>
</dbReference>
<evidence type="ECO:0000256" key="2">
    <source>
        <dbReference type="ARBA" id="ARBA00022741"/>
    </source>
</evidence>
<dbReference type="NCBIfam" id="TIGR00231">
    <property type="entry name" value="small_GTP"/>
    <property type="match status" value="1"/>
</dbReference>
<dbReference type="PROSITE" id="PS51421">
    <property type="entry name" value="RAS"/>
    <property type="match status" value="1"/>
</dbReference>
<evidence type="ECO:0000313" key="5">
    <source>
        <dbReference type="Proteomes" id="UP000762676"/>
    </source>
</evidence>
<dbReference type="SMART" id="SM00175">
    <property type="entry name" value="RAB"/>
    <property type="match status" value="1"/>
</dbReference>
<proteinExistence type="inferred from homology"/>
<dbReference type="PRINTS" id="PR00449">
    <property type="entry name" value="RASTRNSFRMNG"/>
</dbReference>
<protein>
    <submittedName>
        <fullName evidence="4">Ras-related protein Rab-3</fullName>
    </submittedName>
</protein>
<dbReference type="CDD" id="cd01860">
    <property type="entry name" value="Rab5_related"/>
    <property type="match status" value="1"/>
</dbReference>
<keyword evidence="5" id="KW-1185">Reference proteome</keyword>
<feature type="compositionally biased region" description="Polar residues" evidence="3">
    <location>
        <begin position="177"/>
        <end position="195"/>
    </location>
</feature>
<reference evidence="4 5" key="1">
    <citation type="journal article" date="2021" name="Elife">
        <title>Chloroplast acquisition without the gene transfer in kleptoplastic sea slugs, Plakobranchus ocellatus.</title>
        <authorList>
            <person name="Maeda T."/>
            <person name="Takahashi S."/>
            <person name="Yoshida T."/>
            <person name="Shimamura S."/>
            <person name="Takaki Y."/>
            <person name="Nagai Y."/>
            <person name="Toyoda A."/>
            <person name="Suzuki Y."/>
            <person name="Arimoto A."/>
            <person name="Ishii H."/>
            <person name="Satoh N."/>
            <person name="Nishiyama T."/>
            <person name="Hasebe M."/>
            <person name="Maruyama T."/>
            <person name="Minagawa J."/>
            <person name="Obokata J."/>
            <person name="Shigenobu S."/>
        </authorList>
    </citation>
    <scope>NUCLEOTIDE SEQUENCE [LARGE SCALE GENOMIC DNA]</scope>
</reference>
<dbReference type="SMART" id="SM00176">
    <property type="entry name" value="RAN"/>
    <property type="match status" value="1"/>
</dbReference>
<name>A0AAV4IAB3_9GAST</name>
<keyword evidence="2" id="KW-0547">Nucleotide-binding</keyword>
<dbReference type="InterPro" id="IPR001806">
    <property type="entry name" value="Small_GTPase"/>
</dbReference>
<dbReference type="GO" id="GO:0005525">
    <property type="term" value="F:GTP binding"/>
    <property type="evidence" value="ECO:0007669"/>
    <property type="project" value="InterPro"/>
</dbReference>
<comment type="similarity">
    <text evidence="1">Belongs to the small GTPase superfamily. Rab family.</text>
</comment>
<dbReference type="SUPFAM" id="SSF52540">
    <property type="entry name" value="P-loop containing nucleoside triphosphate hydrolases"/>
    <property type="match status" value="1"/>
</dbReference>
<dbReference type="PROSITE" id="PS51419">
    <property type="entry name" value="RAB"/>
    <property type="match status" value="1"/>
</dbReference>
<dbReference type="SMART" id="SM00174">
    <property type="entry name" value="RHO"/>
    <property type="match status" value="1"/>
</dbReference>
<dbReference type="PANTHER" id="PTHR47978">
    <property type="match status" value="1"/>
</dbReference>
<evidence type="ECO:0000256" key="1">
    <source>
        <dbReference type="ARBA" id="ARBA00006270"/>
    </source>
</evidence>
<dbReference type="Gene3D" id="3.40.50.300">
    <property type="entry name" value="P-loop containing nucleotide triphosphate hydrolases"/>
    <property type="match status" value="1"/>
</dbReference>